<sequence>MQATQDHRSPSFTKKGPGRFHKQGRGDHQHLTLKQRRAGSYGKGLRNWITQKQAAARLGA</sequence>
<feature type="region of interest" description="Disordered" evidence="1">
    <location>
        <begin position="1"/>
        <end position="45"/>
    </location>
</feature>
<reference evidence="2 3" key="1">
    <citation type="submission" date="2018-12" db="EMBL/GenBank/DDBJ databases">
        <title>The genome sequences of Variovorax guangxiensis DSM 27352.</title>
        <authorList>
            <person name="Gao J."/>
            <person name="Sun J."/>
        </authorList>
    </citation>
    <scope>NUCLEOTIDE SEQUENCE [LARGE SCALE GENOMIC DNA]</scope>
    <source>
        <strain evidence="2 3">DSM 27352</strain>
    </source>
</reference>
<gene>
    <name evidence="2" type="ORF">EJP67_18460</name>
</gene>
<evidence type="ECO:0000313" key="3">
    <source>
        <dbReference type="Proteomes" id="UP000281118"/>
    </source>
</evidence>
<proteinExistence type="predicted"/>
<organism evidence="2 3">
    <name type="scientific">Variovorax guangxiensis</name>
    <dbReference type="NCBI Taxonomy" id="1775474"/>
    <lineage>
        <taxon>Bacteria</taxon>
        <taxon>Pseudomonadati</taxon>
        <taxon>Pseudomonadota</taxon>
        <taxon>Betaproteobacteria</taxon>
        <taxon>Burkholderiales</taxon>
        <taxon>Comamonadaceae</taxon>
        <taxon>Variovorax</taxon>
    </lineage>
</organism>
<dbReference type="RefSeq" id="WP_126023160.1">
    <property type="nucleotide sequence ID" value="NZ_RXFT01000007.1"/>
</dbReference>
<dbReference type="Proteomes" id="UP000281118">
    <property type="component" value="Unassembled WGS sequence"/>
</dbReference>
<dbReference type="EMBL" id="RXFT01000007">
    <property type="protein sequence ID" value="RUR69044.1"/>
    <property type="molecule type" value="Genomic_DNA"/>
</dbReference>
<name>A0A433MN19_9BURK</name>
<evidence type="ECO:0000256" key="1">
    <source>
        <dbReference type="SAM" id="MobiDB-lite"/>
    </source>
</evidence>
<comment type="caution">
    <text evidence="2">The sequence shown here is derived from an EMBL/GenBank/DDBJ whole genome shotgun (WGS) entry which is preliminary data.</text>
</comment>
<accession>A0A433MN19</accession>
<protein>
    <submittedName>
        <fullName evidence="2">Uncharacterized protein</fullName>
    </submittedName>
</protein>
<evidence type="ECO:0000313" key="2">
    <source>
        <dbReference type="EMBL" id="RUR69044.1"/>
    </source>
</evidence>
<dbReference type="AlphaFoldDB" id="A0A433MN19"/>